<evidence type="ECO:0000313" key="2">
    <source>
        <dbReference type="Proteomes" id="UP000041254"/>
    </source>
</evidence>
<reference evidence="1 2" key="1">
    <citation type="submission" date="2014-11" db="EMBL/GenBank/DDBJ databases">
        <authorList>
            <person name="Zhu J."/>
            <person name="Qi W."/>
            <person name="Song R."/>
        </authorList>
    </citation>
    <scope>NUCLEOTIDE SEQUENCE [LARGE SCALE GENOMIC DNA]</scope>
</reference>
<dbReference type="AlphaFoldDB" id="A0A0G4FLY9"/>
<sequence length="1010" mass="108960">MNRPPAVTPRRLSKPARRASAAAVRQQRHFSAEGDENVGADTASGRLRVHLQQFLTLPPHEMGVKACDLWQQKMVRDPAFWNKALQAMASQQSRMRPADLGITVSAIGQMSLPQLHHPRTSLLKSMAASIVRQLSLFPPQLLAKTLGWFAVTNVRDPNLLNESAALFVRLLAGESGEGGRQQQLSAPEWVSLLHSYDRLKHPHDSLKKAVLSYLERTGGIGELFPRELAILASCLGAQHRSPVLLSQLIAQVTSPRSLGGQQMNAKDLAAIALALSKMDLGPTGSELVGRLMPLVRQKAADGEFEAVDLANLANALLKMRIRDPEVFGLLDHRVAEMLPTFTPQALANYCNASMRLGRCPSQSLLNALPRHLLSKETLDRLKPLDLFTMLTLLLKWRNGQLGNAATDVATADGQHSTGLLASSHPGFTEEAEWAILAVQERVVAHIRRNDFPPRLTVYLLHTYASGRGDLPEAMRGFFDQASGGILPVLKKASLTDVDLPIRELTTLLSAYVNGRVHRASPLNERVCHEVINFLHTRRKSALLDGGASGLHEKEGERDETAAPSDELWTAADICWTMKAVSSGHFSSVEAKELFDELLSAFRARHESFPSTLFFFTLLTVLTAPPLLAPPLAVRAAADVLIARLTHWCNRSGHGVASISFTEISAAASCWKAMMVHPLLNVGQNDAYLCPDDTWGRSTVSIDAPSGLLEGLIAIFMHKIDPRGGLGRTMGDVAGSTAAVDVPVGVLEGCVRSQLTAAACTGVRAEQLMKALALLLHHPRDADGHIYISEPSRLTETMSGLVRLDMWPHVFGGGHSVEVRMVELISKVTEALDRSAMGNEDFQTAALLLYSSSVILASSHSPAAAATGQPLLLLPVATLFSCVARGIEGVEHAPGDDVGSGDGALLCLESQALTAGHCVLPALPGLPLRTLEHVRRVAEWSQNRLGRAERRPSSPPSKFQLDVRDTIARVLGGGGGGRGGGVQQQRVQSEACISVYVVDMCVGAPMEAMGT</sequence>
<evidence type="ECO:0000313" key="1">
    <source>
        <dbReference type="EMBL" id="CEM14948.1"/>
    </source>
</evidence>
<proteinExistence type="predicted"/>
<dbReference type="VEuPathDB" id="CryptoDB:Vbra_21504"/>
<gene>
    <name evidence="1" type="ORF">Vbra_21504</name>
</gene>
<name>A0A0G4FLY9_VITBC</name>
<organism evidence="1 2">
    <name type="scientific">Vitrella brassicaformis (strain CCMP3155)</name>
    <dbReference type="NCBI Taxonomy" id="1169540"/>
    <lineage>
        <taxon>Eukaryota</taxon>
        <taxon>Sar</taxon>
        <taxon>Alveolata</taxon>
        <taxon>Colpodellida</taxon>
        <taxon>Vitrellaceae</taxon>
        <taxon>Vitrella</taxon>
    </lineage>
</organism>
<accession>A0A0G4FLY9</accession>
<dbReference type="InParanoid" id="A0A0G4FLY9"/>
<protein>
    <submittedName>
        <fullName evidence="1">Uncharacterized protein</fullName>
    </submittedName>
</protein>
<keyword evidence="2" id="KW-1185">Reference proteome</keyword>
<dbReference type="EMBL" id="CDMY01000461">
    <property type="protein sequence ID" value="CEM14948.1"/>
    <property type="molecule type" value="Genomic_DNA"/>
</dbReference>
<dbReference type="Proteomes" id="UP000041254">
    <property type="component" value="Unassembled WGS sequence"/>
</dbReference>